<feature type="region of interest" description="Disordered" evidence="1">
    <location>
        <begin position="181"/>
        <end position="203"/>
    </location>
</feature>
<accession>A0A915K5Y8</accession>
<organism evidence="2 3">
    <name type="scientific">Romanomermis culicivorax</name>
    <name type="common">Nematode worm</name>
    <dbReference type="NCBI Taxonomy" id="13658"/>
    <lineage>
        <taxon>Eukaryota</taxon>
        <taxon>Metazoa</taxon>
        <taxon>Ecdysozoa</taxon>
        <taxon>Nematoda</taxon>
        <taxon>Enoplea</taxon>
        <taxon>Dorylaimia</taxon>
        <taxon>Mermithida</taxon>
        <taxon>Mermithoidea</taxon>
        <taxon>Mermithidae</taxon>
        <taxon>Romanomermis</taxon>
    </lineage>
</organism>
<feature type="region of interest" description="Disordered" evidence="1">
    <location>
        <begin position="220"/>
        <end position="258"/>
    </location>
</feature>
<name>A0A915K5Y8_ROMCU</name>
<reference evidence="3" key="1">
    <citation type="submission" date="2022-11" db="UniProtKB">
        <authorList>
            <consortium name="WormBaseParasite"/>
        </authorList>
    </citation>
    <scope>IDENTIFICATION</scope>
</reference>
<dbReference type="WBParaSite" id="nRc.2.0.1.t33604-RA">
    <property type="protein sequence ID" value="nRc.2.0.1.t33604-RA"/>
    <property type="gene ID" value="nRc.2.0.1.g33604"/>
</dbReference>
<sequence length="258" mass="27963">METLLNNNPVSAILSHLAAASKRPNTARSCTSMTSLSFSLAGAQVSLMKLATNLIIYRLLWFGCINHVDLVRMQARHKEMTSFHVWVTSAPNAMIPAEMVNFVAQAWHHRDFTKITDEKIIKLQYPLNLFTIPGRSFLLALVGFIAFEICQACLKLSTNIFDHFHALAMTDSVPSAAKSSTTASVLAPQPTGQTGKGASSTNKTSPFIAAMQTSISRPIGLASSTAPAGGQQHQPKYGTSLYQEKSPLSVKRSELQAA</sequence>
<feature type="compositionally biased region" description="Polar residues" evidence="1">
    <location>
        <begin position="220"/>
        <end position="234"/>
    </location>
</feature>
<dbReference type="Proteomes" id="UP000887565">
    <property type="component" value="Unplaced"/>
</dbReference>
<proteinExistence type="predicted"/>
<evidence type="ECO:0000256" key="1">
    <source>
        <dbReference type="SAM" id="MobiDB-lite"/>
    </source>
</evidence>
<keyword evidence="2" id="KW-1185">Reference proteome</keyword>
<evidence type="ECO:0000313" key="2">
    <source>
        <dbReference type="Proteomes" id="UP000887565"/>
    </source>
</evidence>
<evidence type="ECO:0000313" key="3">
    <source>
        <dbReference type="WBParaSite" id="nRc.2.0.1.t33604-RA"/>
    </source>
</evidence>
<dbReference type="AlphaFoldDB" id="A0A915K5Y8"/>
<protein>
    <submittedName>
        <fullName evidence="3">Uncharacterized protein</fullName>
    </submittedName>
</protein>